<keyword evidence="2" id="KW-0997">Cell inner membrane</keyword>
<dbReference type="InterPro" id="IPR009993">
    <property type="entry name" value="WecF"/>
</dbReference>
<evidence type="ECO:0000256" key="2">
    <source>
        <dbReference type="ARBA" id="ARBA00022519"/>
    </source>
</evidence>
<comment type="caution">
    <text evidence="6">The sequence shown here is derived from an EMBL/GenBank/DDBJ whole genome shotgun (WGS) entry which is preliminary data.</text>
</comment>
<evidence type="ECO:0000256" key="3">
    <source>
        <dbReference type="ARBA" id="ARBA00022676"/>
    </source>
</evidence>
<gene>
    <name evidence="6" type="ORF">DXB93_17820</name>
</gene>
<dbReference type="RefSeq" id="WP_117582602.1">
    <property type="nucleotide sequence ID" value="NZ_QUSL01000053.1"/>
</dbReference>
<keyword evidence="3" id="KW-0328">Glycosyltransferase</keyword>
<reference evidence="6 7" key="1">
    <citation type="submission" date="2018-08" db="EMBL/GenBank/DDBJ databases">
        <title>A genome reference for cultivated species of the human gut microbiota.</title>
        <authorList>
            <person name="Zou Y."/>
            <person name="Xue W."/>
            <person name="Luo G."/>
        </authorList>
    </citation>
    <scope>NUCLEOTIDE SEQUENCE [LARGE SCALE GENOMIC DNA]</scope>
    <source>
        <strain evidence="6 7">OM06-4</strain>
    </source>
</reference>
<dbReference type="AlphaFoldDB" id="A0A3E3E869"/>
<dbReference type="Proteomes" id="UP000261032">
    <property type="component" value="Unassembled WGS sequence"/>
</dbReference>
<sequence length="312" mass="36687">MLLDESNKNLYKVYYKHCHLIISHSGEELYRILLTPKKIKNKVVYRYWGGMGILQYDENSKTFGESLKLKVKKYILKKSFSEFAAIGIANITDIIDLSRILKKDTKYYRLSYASNEYYDTVNKLKQKLDIENDINKRYKKRVLLGHRGTEENNHIEILKRLSKYNSENFDIFIPLSYGEKKYIQNVENYVKENSKGNIVIIKQFMKFSEYAEFLSTIDIAIFDGYTSYALRNLGIILFFNKTVYLNENGVIAKALESENNDYKKISDIGKISFEEFSKPMKYPANYTSDLCIISTEERIKNWNKLLADFSDK</sequence>
<accession>A0A3E3E869</accession>
<evidence type="ECO:0000256" key="5">
    <source>
        <dbReference type="ARBA" id="ARBA00023136"/>
    </source>
</evidence>
<evidence type="ECO:0008006" key="8">
    <source>
        <dbReference type="Google" id="ProtNLM"/>
    </source>
</evidence>
<keyword evidence="1" id="KW-1003">Cell membrane</keyword>
<keyword evidence="5" id="KW-0472">Membrane</keyword>
<dbReference type="GO" id="GO:0009246">
    <property type="term" value="P:enterobacterial common antigen biosynthetic process"/>
    <property type="evidence" value="ECO:0007669"/>
    <property type="project" value="InterPro"/>
</dbReference>
<evidence type="ECO:0000313" key="6">
    <source>
        <dbReference type="EMBL" id="RGD77731.1"/>
    </source>
</evidence>
<dbReference type="EMBL" id="QUSL01000053">
    <property type="protein sequence ID" value="RGD77731.1"/>
    <property type="molecule type" value="Genomic_DNA"/>
</dbReference>
<organism evidence="6 7">
    <name type="scientific">Thomasclavelia ramosa</name>
    <dbReference type="NCBI Taxonomy" id="1547"/>
    <lineage>
        <taxon>Bacteria</taxon>
        <taxon>Bacillati</taxon>
        <taxon>Bacillota</taxon>
        <taxon>Erysipelotrichia</taxon>
        <taxon>Erysipelotrichales</taxon>
        <taxon>Coprobacillaceae</taxon>
        <taxon>Thomasclavelia</taxon>
    </lineage>
</organism>
<dbReference type="Pfam" id="PF07429">
    <property type="entry name" value="Glyco_transf_56"/>
    <property type="match status" value="1"/>
</dbReference>
<keyword evidence="4" id="KW-0808">Transferase</keyword>
<evidence type="ECO:0000256" key="4">
    <source>
        <dbReference type="ARBA" id="ARBA00022679"/>
    </source>
</evidence>
<name>A0A3E3E869_9FIRM</name>
<evidence type="ECO:0000256" key="1">
    <source>
        <dbReference type="ARBA" id="ARBA00022475"/>
    </source>
</evidence>
<protein>
    <recommendedName>
        <fullName evidence="8">4-alpha-L-fucosyltransferase</fullName>
    </recommendedName>
</protein>
<dbReference type="GO" id="GO:0008417">
    <property type="term" value="F:fucosyltransferase activity"/>
    <property type="evidence" value="ECO:0007669"/>
    <property type="project" value="InterPro"/>
</dbReference>
<evidence type="ECO:0000313" key="7">
    <source>
        <dbReference type="Proteomes" id="UP000261032"/>
    </source>
</evidence>
<proteinExistence type="predicted"/>